<dbReference type="PANTHER" id="PTHR30011">
    <property type="entry name" value="ALKANESULFONATE MONOOXYGENASE-RELATED"/>
    <property type="match status" value="1"/>
</dbReference>
<dbReference type="InterPro" id="IPR000182">
    <property type="entry name" value="GNAT_dom"/>
</dbReference>
<accession>A0A8J4SHF7</accession>
<dbReference type="SUPFAM" id="SSF55729">
    <property type="entry name" value="Acyl-CoA N-acyltransferases (Nat)"/>
    <property type="match status" value="1"/>
</dbReference>
<dbReference type="Gene3D" id="3.40.630.30">
    <property type="match status" value="1"/>
</dbReference>
<evidence type="ECO:0000313" key="9">
    <source>
        <dbReference type="Proteomes" id="UP000702964"/>
    </source>
</evidence>
<gene>
    <name evidence="8" type="ORF">G195_000562</name>
</gene>
<dbReference type="Pfam" id="PF09346">
    <property type="entry name" value="SMI1_KNR4"/>
    <property type="match status" value="1"/>
</dbReference>
<dbReference type="InterPro" id="IPR016181">
    <property type="entry name" value="Acyl_CoA_acyltransferase"/>
</dbReference>
<keyword evidence="6" id="KW-1133">Transmembrane helix</keyword>
<keyword evidence="1" id="KW-0285">Flavoprotein</keyword>
<organism evidence="8 9">
    <name type="scientific">Phytophthora kernoviae 00238/432</name>
    <dbReference type="NCBI Taxonomy" id="1284355"/>
    <lineage>
        <taxon>Eukaryota</taxon>
        <taxon>Sar</taxon>
        <taxon>Stramenopiles</taxon>
        <taxon>Oomycota</taxon>
        <taxon>Peronosporomycetes</taxon>
        <taxon>Peronosporales</taxon>
        <taxon>Peronosporaceae</taxon>
        <taxon>Phytophthora</taxon>
    </lineage>
</organism>
<keyword evidence="6" id="KW-0812">Transmembrane</keyword>
<dbReference type="SUPFAM" id="SSF51679">
    <property type="entry name" value="Bacterial luciferase-like"/>
    <property type="match status" value="1"/>
</dbReference>
<evidence type="ECO:0000259" key="7">
    <source>
        <dbReference type="PROSITE" id="PS51186"/>
    </source>
</evidence>
<dbReference type="GO" id="GO:0016705">
    <property type="term" value="F:oxidoreductase activity, acting on paired donors, with incorporation or reduction of molecular oxygen"/>
    <property type="evidence" value="ECO:0007669"/>
    <property type="project" value="InterPro"/>
</dbReference>
<protein>
    <recommendedName>
        <fullName evidence="7">N-acetyltransferase domain-containing protein</fullName>
    </recommendedName>
</protein>
<proteinExistence type="inferred from homology"/>
<dbReference type="CDD" id="cd01095">
    <property type="entry name" value="Nitrilotriacetate_monoxgenase"/>
    <property type="match status" value="1"/>
</dbReference>
<dbReference type="Gene3D" id="1.20.1250.20">
    <property type="entry name" value="MFS general substrate transporter like domains"/>
    <property type="match status" value="1"/>
</dbReference>
<evidence type="ECO:0000256" key="1">
    <source>
        <dbReference type="ARBA" id="ARBA00022630"/>
    </source>
</evidence>
<feature type="transmembrane region" description="Helical" evidence="6">
    <location>
        <begin position="297"/>
        <end position="317"/>
    </location>
</feature>
<keyword evidence="6" id="KW-0472">Membrane</keyword>
<feature type="transmembrane region" description="Helical" evidence="6">
    <location>
        <begin position="368"/>
        <end position="387"/>
    </location>
</feature>
<dbReference type="GO" id="GO:0016747">
    <property type="term" value="F:acyltransferase activity, transferring groups other than amino-acyl groups"/>
    <property type="evidence" value="ECO:0007669"/>
    <property type="project" value="InterPro"/>
</dbReference>
<keyword evidence="4" id="KW-0503">Monooxygenase</keyword>
<dbReference type="NCBIfam" id="TIGR03860">
    <property type="entry name" value="FMN_nitrolo"/>
    <property type="match status" value="1"/>
</dbReference>
<dbReference type="CDD" id="cd04301">
    <property type="entry name" value="NAT_SF"/>
    <property type="match status" value="1"/>
</dbReference>
<feature type="transmembrane region" description="Helical" evidence="6">
    <location>
        <begin position="399"/>
        <end position="422"/>
    </location>
</feature>
<dbReference type="SMART" id="SM00860">
    <property type="entry name" value="SMI1_KNR4"/>
    <property type="match status" value="1"/>
</dbReference>
<dbReference type="InterPro" id="IPR051260">
    <property type="entry name" value="Diverse_substr_monoxygenases"/>
</dbReference>
<comment type="similarity">
    <text evidence="5">Belongs to the NtaA/SnaA/DszA monooxygenase family.</text>
</comment>
<keyword evidence="2" id="KW-0288">FMN</keyword>
<evidence type="ECO:0000256" key="2">
    <source>
        <dbReference type="ARBA" id="ARBA00022643"/>
    </source>
</evidence>
<dbReference type="Pfam" id="PF13508">
    <property type="entry name" value="Acetyltransf_7"/>
    <property type="match status" value="1"/>
</dbReference>
<dbReference type="GO" id="GO:0004497">
    <property type="term" value="F:monooxygenase activity"/>
    <property type="evidence" value="ECO:0007669"/>
    <property type="project" value="UniProtKB-KW"/>
</dbReference>
<comment type="caution">
    <text evidence="8">The sequence shown here is derived from an EMBL/GenBank/DDBJ whole genome shotgun (WGS) entry which is preliminary data.</text>
</comment>
<evidence type="ECO:0000256" key="5">
    <source>
        <dbReference type="ARBA" id="ARBA00033748"/>
    </source>
</evidence>
<dbReference type="InterPro" id="IPR016215">
    <property type="entry name" value="NTA_MOA"/>
</dbReference>
<dbReference type="SUPFAM" id="SSF160631">
    <property type="entry name" value="SMI1/KNR4-like"/>
    <property type="match status" value="1"/>
</dbReference>
<dbReference type="InterPro" id="IPR018958">
    <property type="entry name" value="Knr4/Smi1-like_dom"/>
</dbReference>
<evidence type="ECO:0000313" key="8">
    <source>
        <dbReference type="EMBL" id="KAF4325874.1"/>
    </source>
</evidence>
<sequence length="740" mass="82184">MIKQAEQLWQRIIAKGTGANADGRVTLNLQPGATDEDLQSVEDQLGVTLPEEMKALYRVHNGQAWNIGVAPFVRNLTLSPLDQVKVNWTFLQEEFDPDEMEPEIDDAAIKPVVWNPKWIPIAENGGGDYLCLDTDPSGTGTVGQVLYFWHDWGHRSVEAAGLFEFIQKCMEEEDEDEATLGRYDEVKVRERFRNTFDPVHTWIIEVQGELVGCVALKPKSEEMLLEHFYIHPDYQGQRIGTQVMKMLLEQDEVRGKRVILNVLQGSPARRLYERFGFVLDSEDEVDVFMSVQSGLEVWSGISISISFLISGLCAPFWGSLADRYGSKLMLIRSGGLMAGFNPASITLVGTNTPEKHIGGDVNSATLSAGIVFSAIGVATVIMGPRWGRIGGKIGYEKTLFIGLLGGGIGSLLQLTAGGRAGWNVVTSPLEGSALNFGKGEHPNHSLRYEIAEEHLNVVKGLWDSWEDDAFIGDKENGIFFDPSKLHTLNHKGEHFSVQGPLNVARSEQGHPVVFQAGSSESGKDLAARSADAVYTGHETLEEAKEFYRDVKARAVAYGRKAEDILIFPGIGPIVGRTEEEAERKYQEIAELVDIDQALNYLGRYFDHYDFSQFPLDEPFPEIGDLGSNSFRSTTDKIKQQAREQGLTLRQVALLASTPRTSFIGTADQIADQIQEWFEGEAADGFNIRTVVPNGLADFVDLVVPVLQERGLFRTEYEHETLRGNLGLEIPRNRYSLETVK</sequence>
<dbReference type="InterPro" id="IPR036661">
    <property type="entry name" value="Luciferase-like_sf"/>
</dbReference>
<reference evidence="8" key="1">
    <citation type="journal article" date="2015" name="Genom Data">
        <title>Draft genome sequences of Phytophthora kernoviae and Phytophthora ramorum lineage EU2 from Scotland.</title>
        <authorList>
            <person name="Sambles C."/>
            <person name="Schlenzig A."/>
            <person name="O'Neill P."/>
            <person name="Grant M."/>
            <person name="Studholme D.J."/>
        </authorList>
    </citation>
    <scope>NUCLEOTIDE SEQUENCE</scope>
    <source>
        <strain evidence="8">00238/432</strain>
    </source>
</reference>
<name>A0A8J4SHF7_9STRA</name>
<dbReference type="EMBL" id="AOFI03000002">
    <property type="protein sequence ID" value="KAF4325874.1"/>
    <property type="molecule type" value="Genomic_DNA"/>
</dbReference>
<dbReference type="PANTHER" id="PTHR30011:SF16">
    <property type="entry name" value="C2H2 FINGER DOMAIN TRANSCRIPTION FACTOR (EUROFUNG)-RELATED"/>
    <property type="match status" value="1"/>
</dbReference>
<evidence type="ECO:0000256" key="4">
    <source>
        <dbReference type="ARBA" id="ARBA00023033"/>
    </source>
</evidence>
<dbReference type="Proteomes" id="UP000702964">
    <property type="component" value="Unassembled WGS sequence"/>
</dbReference>
<dbReference type="SUPFAM" id="SSF103473">
    <property type="entry name" value="MFS general substrate transporter"/>
    <property type="match status" value="2"/>
</dbReference>
<reference evidence="8" key="2">
    <citation type="submission" date="2020-02" db="EMBL/GenBank/DDBJ databases">
        <authorList>
            <person name="Studholme D.J."/>
        </authorList>
    </citation>
    <scope>NUCLEOTIDE SEQUENCE</scope>
    <source>
        <strain evidence="8">00238/432</strain>
    </source>
</reference>
<dbReference type="Pfam" id="PF00296">
    <property type="entry name" value="Bac_luciferase"/>
    <property type="match status" value="1"/>
</dbReference>
<dbReference type="InterPro" id="IPR037883">
    <property type="entry name" value="Knr4/Smi1-like_sf"/>
</dbReference>
<dbReference type="PROSITE" id="PS51186">
    <property type="entry name" value="GNAT"/>
    <property type="match status" value="1"/>
</dbReference>
<feature type="transmembrane region" description="Helical" evidence="6">
    <location>
        <begin position="329"/>
        <end position="348"/>
    </location>
</feature>
<evidence type="ECO:0000256" key="6">
    <source>
        <dbReference type="SAM" id="Phobius"/>
    </source>
</evidence>
<feature type="domain" description="N-acetyltransferase" evidence="7">
    <location>
        <begin position="157"/>
        <end position="304"/>
    </location>
</feature>
<dbReference type="Gene3D" id="3.40.1580.10">
    <property type="entry name" value="SMI1/KNR4-like"/>
    <property type="match status" value="1"/>
</dbReference>
<keyword evidence="3" id="KW-0560">Oxidoreductase</keyword>
<dbReference type="AlphaFoldDB" id="A0A8J4SHF7"/>
<dbReference type="Gene3D" id="3.20.20.30">
    <property type="entry name" value="Luciferase-like domain"/>
    <property type="match status" value="1"/>
</dbReference>
<evidence type="ECO:0000256" key="3">
    <source>
        <dbReference type="ARBA" id="ARBA00023002"/>
    </source>
</evidence>
<dbReference type="InterPro" id="IPR011251">
    <property type="entry name" value="Luciferase-like_dom"/>
</dbReference>
<dbReference type="InterPro" id="IPR036259">
    <property type="entry name" value="MFS_trans_sf"/>
</dbReference>